<protein>
    <recommendedName>
        <fullName evidence="2">Lipoprotein</fullName>
    </recommendedName>
</protein>
<gene>
    <name evidence="1" type="ORF">MNBD_NITROSPINAE01-1769</name>
</gene>
<accession>A0A3B1BXZ5</accession>
<reference evidence="1" key="1">
    <citation type="submission" date="2018-06" db="EMBL/GenBank/DDBJ databases">
        <authorList>
            <person name="Zhirakovskaya E."/>
        </authorList>
    </citation>
    <scope>NUCLEOTIDE SEQUENCE</scope>
</reference>
<organism evidence="1">
    <name type="scientific">hydrothermal vent metagenome</name>
    <dbReference type="NCBI Taxonomy" id="652676"/>
    <lineage>
        <taxon>unclassified sequences</taxon>
        <taxon>metagenomes</taxon>
        <taxon>ecological metagenomes</taxon>
    </lineage>
</organism>
<name>A0A3B1BXZ5_9ZZZZ</name>
<evidence type="ECO:0008006" key="2">
    <source>
        <dbReference type="Google" id="ProtNLM"/>
    </source>
</evidence>
<dbReference type="EMBL" id="UOGC01000142">
    <property type="protein sequence ID" value="VAX22819.1"/>
    <property type="molecule type" value="Genomic_DNA"/>
</dbReference>
<dbReference type="PROSITE" id="PS51257">
    <property type="entry name" value="PROKAR_LIPOPROTEIN"/>
    <property type="match status" value="1"/>
</dbReference>
<sequence>MIGRKMKNILANLLSVFFMLIVVSCASTKNEHGDMLKTPDLAIPHLTERLNLTLQQERDIHPIIEGNHAMLKSLRSRYDEGKITSRKALNRQLKSIKENTTLRLSKVLTDEQMDEYQKMWDELYQKRAEHKKRVKAEAEEAHDDH</sequence>
<proteinExistence type="predicted"/>
<dbReference type="AlphaFoldDB" id="A0A3B1BXZ5"/>
<evidence type="ECO:0000313" key="1">
    <source>
        <dbReference type="EMBL" id="VAX22819.1"/>
    </source>
</evidence>